<evidence type="ECO:0000256" key="1">
    <source>
        <dbReference type="SAM" id="SignalP"/>
    </source>
</evidence>
<accession>A0ABZ2LHM7</accession>
<evidence type="ECO:0000313" key="4">
    <source>
        <dbReference type="Proteomes" id="UP001374803"/>
    </source>
</evidence>
<protein>
    <submittedName>
        <fullName evidence="3">DUF4159 domain-containing protein</fullName>
    </submittedName>
</protein>
<feature type="domain" description="DUF4159" evidence="2">
    <location>
        <begin position="42"/>
        <end position="236"/>
    </location>
</feature>
<dbReference type="Pfam" id="PF13709">
    <property type="entry name" value="DUF4159"/>
    <property type="match status" value="1"/>
</dbReference>
<feature type="signal peptide" evidence="1">
    <location>
        <begin position="1"/>
        <end position="27"/>
    </location>
</feature>
<name>A0ABZ2LHM7_9BACT</name>
<sequence>MRRSYLVVVFMLTVVGMALLIPQPARAFGDAGGFDPRILLTGSQTNAARPSAPGRWSWELVQRTSAPARLRPSQVHASDAAITDGPFLYWSGDASVPALTSAEIAGLRRFFALGGVMLVDDAGVSNEGAPGAFGTSARREIARVLPDSAPITIGADHVVFRTFYLLRRAEGRIAGPKTLEAIVRGGSAQVIFSSHDLGGALARGPTGMWEQPVIPGGDVQRERAIRLAVNVAMYVLCSNYKDDQVHAPFLMRRRALSPHSEP</sequence>
<keyword evidence="1" id="KW-0732">Signal</keyword>
<dbReference type="Proteomes" id="UP001374803">
    <property type="component" value="Chromosome"/>
</dbReference>
<dbReference type="EMBL" id="CP089983">
    <property type="protein sequence ID" value="WXB08655.1"/>
    <property type="molecule type" value="Genomic_DNA"/>
</dbReference>
<keyword evidence="4" id="KW-1185">Reference proteome</keyword>
<dbReference type="RefSeq" id="WP_394838324.1">
    <property type="nucleotide sequence ID" value="NZ_CP089983.1"/>
</dbReference>
<feature type="chain" id="PRO_5045113232" evidence="1">
    <location>
        <begin position="28"/>
        <end position="262"/>
    </location>
</feature>
<organism evidence="3 4">
    <name type="scientific">Pendulispora rubella</name>
    <dbReference type="NCBI Taxonomy" id="2741070"/>
    <lineage>
        <taxon>Bacteria</taxon>
        <taxon>Pseudomonadati</taxon>
        <taxon>Myxococcota</taxon>
        <taxon>Myxococcia</taxon>
        <taxon>Myxococcales</taxon>
        <taxon>Sorangiineae</taxon>
        <taxon>Pendulisporaceae</taxon>
        <taxon>Pendulispora</taxon>
    </lineage>
</organism>
<dbReference type="InterPro" id="IPR025297">
    <property type="entry name" value="DUF4159"/>
</dbReference>
<dbReference type="Gene3D" id="3.40.50.12140">
    <property type="entry name" value="Domain of unknown function DUF4159"/>
    <property type="match status" value="1"/>
</dbReference>
<proteinExistence type="predicted"/>
<evidence type="ECO:0000313" key="3">
    <source>
        <dbReference type="EMBL" id="WXB08655.1"/>
    </source>
</evidence>
<evidence type="ECO:0000259" key="2">
    <source>
        <dbReference type="Pfam" id="PF13709"/>
    </source>
</evidence>
<gene>
    <name evidence="3" type="ORF">LVJ94_15590</name>
</gene>
<reference evidence="3" key="1">
    <citation type="submission" date="2021-12" db="EMBL/GenBank/DDBJ databases">
        <title>Discovery of the Pendulisporaceae a myxobacterial family with distinct sporulation behavior and unique specialized metabolism.</title>
        <authorList>
            <person name="Garcia R."/>
            <person name="Popoff A."/>
            <person name="Bader C.D."/>
            <person name="Loehr J."/>
            <person name="Walesch S."/>
            <person name="Walt C."/>
            <person name="Boldt J."/>
            <person name="Bunk B."/>
            <person name="Haeckl F.J.F.P.J."/>
            <person name="Gunesch A.P."/>
            <person name="Birkelbach J."/>
            <person name="Nuebel U."/>
            <person name="Pietschmann T."/>
            <person name="Bach T."/>
            <person name="Mueller R."/>
        </authorList>
    </citation>
    <scope>NUCLEOTIDE SEQUENCE</scope>
    <source>
        <strain evidence="3">MSr11367</strain>
    </source>
</reference>